<dbReference type="Proteomes" id="UP000525714">
    <property type="component" value="Unassembled WGS sequence"/>
</dbReference>
<comment type="similarity">
    <text evidence="2">Belongs to the HINT family.</text>
</comment>
<evidence type="ECO:0000259" key="4">
    <source>
        <dbReference type="Pfam" id="PF01230"/>
    </source>
</evidence>
<evidence type="ECO:0000256" key="2">
    <source>
        <dbReference type="ARBA" id="ARBA00025764"/>
    </source>
</evidence>
<sequence>QCLVFHDLSPQAATLFLVMPKAPVIGLPEAQESGESLLGRVMVVGEKCAAHLGLTSGFPMVVDEGPDGGQSGNCIHVGVLGSHQLGWPPG</sequence>
<comment type="caution">
    <text evidence="5">The sequence shown here is derived from an EMBL/GenBank/DDBJ whole genome shotgun (WGS) entry which is preliminary data.</text>
</comment>
<dbReference type="AlphaFoldDB" id="A0A7K5KMN5"/>
<gene>
    <name evidence="5" type="primary">Hint1_1</name>
    <name evidence="5" type="ORF">MIOMAC_R07338</name>
</gene>
<name>A0A7K5KMN5_9TYRA</name>
<keyword evidence="6" id="KW-1185">Reference proteome</keyword>
<evidence type="ECO:0000313" key="5">
    <source>
        <dbReference type="EMBL" id="NWT06774.1"/>
    </source>
</evidence>
<evidence type="ECO:0000256" key="1">
    <source>
        <dbReference type="ARBA" id="ARBA00024472"/>
    </source>
</evidence>
<dbReference type="GO" id="GO:0003824">
    <property type="term" value="F:catalytic activity"/>
    <property type="evidence" value="ECO:0007669"/>
    <property type="project" value="InterPro"/>
</dbReference>
<protein>
    <submittedName>
        <fullName evidence="5">HINT1 protein</fullName>
    </submittedName>
</protein>
<evidence type="ECO:0000313" key="6">
    <source>
        <dbReference type="Proteomes" id="UP000525714"/>
    </source>
</evidence>
<dbReference type="InterPro" id="IPR011146">
    <property type="entry name" value="HIT-like"/>
</dbReference>
<dbReference type="InterPro" id="IPR036265">
    <property type="entry name" value="HIT-like_sf"/>
</dbReference>
<evidence type="ECO:0000256" key="3">
    <source>
        <dbReference type="PIRSR" id="PIRSR601310-1"/>
    </source>
</evidence>
<reference evidence="5 6" key="1">
    <citation type="submission" date="2019-09" db="EMBL/GenBank/DDBJ databases">
        <title>Bird 10,000 Genomes (B10K) Project - Family phase.</title>
        <authorList>
            <person name="Zhang G."/>
        </authorList>
    </citation>
    <scope>NUCLEOTIDE SEQUENCE [LARGE SCALE GENOMIC DNA]</scope>
    <source>
        <strain evidence="5">B10K-DU-003-16</strain>
        <tissue evidence="5">Mixed tissue sample</tissue>
    </source>
</reference>
<comment type="catalytic activity">
    <reaction evidence="1">
        <text>adenosine 5'-phosphoramidate + H2O = NH4(+) + AMP</text>
        <dbReference type="Rhea" id="RHEA:67916"/>
        <dbReference type="ChEBI" id="CHEBI:15377"/>
        <dbReference type="ChEBI" id="CHEBI:28938"/>
        <dbReference type="ChEBI" id="CHEBI:57890"/>
        <dbReference type="ChEBI" id="CHEBI:456215"/>
    </reaction>
</comment>
<dbReference type="InterPro" id="IPR001310">
    <property type="entry name" value="Histidine_triad_HIT"/>
</dbReference>
<proteinExistence type="inferred from homology"/>
<feature type="domain" description="HIT" evidence="4">
    <location>
        <begin position="2"/>
        <end position="84"/>
    </location>
</feature>
<dbReference type="EMBL" id="VYZC01001261">
    <property type="protein sequence ID" value="NWT06774.1"/>
    <property type="molecule type" value="Genomic_DNA"/>
</dbReference>
<feature type="non-terminal residue" evidence="5">
    <location>
        <position position="90"/>
    </location>
</feature>
<dbReference type="Pfam" id="PF01230">
    <property type="entry name" value="HIT"/>
    <property type="match status" value="1"/>
</dbReference>
<dbReference type="SUPFAM" id="SSF54197">
    <property type="entry name" value="HIT-like"/>
    <property type="match status" value="1"/>
</dbReference>
<feature type="non-terminal residue" evidence="5">
    <location>
        <position position="1"/>
    </location>
</feature>
<accession>A0A7K5KMN5</accession>
<dbReference type="PANTHER" id="PTHR23089">
    <property type="entry name" value="HISTIDINE TRIAD HIT PROTEIN"/>
    <property type="match status" value="1"/>
</dbReference>
<organism evidence="5 6">
    <name type="scientific">Mionectes macconnelli</name>
    <name type="common">McConnell's flycatcher</name>
    <dbReference type="NCBI Taxonomy" id="254557"/>
    <lineage>
        <taxon>Eukaryota</taxon>
        <taxon>Metazoa</taxon>
        <taxon>Chordata</taxon>
        <taxon>Craniata</taxon>
        <taxon>Vertebrata</taxon>
        <taxon>Euteleostomi</taxon>
        <taxon>Archelosauria</taxon>
        <taxon>Archosauria</taxon>
        <taxon>Dinosauria</taxon>
        <taxon>Saurischia</taxon>
        <taxon>Theropoda</taxon>
        <taxon>Coelurosauria</taxon>
        <taxon>Aves</taxon>
        <taxon>Neognathae</taxon>
        <taxon>Neoaves</taxon>
        <taxon>Telluraves</taxon>
        <taxon>Australaves</taxon>
        <taxon>Passeriformes</taxon>
        <taxon>Tyrannidae</taxon>
        <taxon>Mionectes</taxon>
    </lineage>
</organism>
<dbReference type="Gene3D" id="3.30.428.10">
    <property type="entry name" value="HIT-like"/>
    <property type="match status" value="1"/>
</dbReference>
<feature type="active site" description="Tele-AMP-histidine intermediate" evidence="3">
    <location>
        <position position="76"/>
    </location>
</feature>